<keyword evidence="4" id="KW-0597">Phosphoprotein</keyword>
<protein>
    <recommendedName>
        <fullName evidence="3">histidine kinase</fullName>
        <ecNumber evidence="3">2.7.13.3</ecNumber>
    </recommendedName>
</protein>
<reference evidence="11 12" key="1">
    <citation type="submission" date="2020-08" db="EMBL/GenBank/DDBJ databases">
        <title>Genome public.</title>
        <authorList>
            <person name="Liu C."/>
            <person name="Sun Q."/>
        </authorList>
    </citation>
    <scope>NUCLEOTIDE SEQUENCE [LARGE SCALE GENOMIC DNA]</scope>
    <source>
        <strain evidence="11 12">NSJ-6</strain>
    </source>
</reference>
<dbReference type="RefSeq" id="WP_186859990.1">
    <property type="nucleotide sequence ID" value="NZ_JACOOO010000016.1"/>
</dbReference>
<evidence type="ECO:0000313" key="12">
    <source>
        <dbReference type="Proteomes" id="UP000596929"/>
    </source>
</evidence>
<evidence type="ECO:0000313" key="11">
    <source>
        <dbReference type="EMBL" id="MBC5629188.1"/>
    </source>
</evidence>
<feature type="domain" description="Histidine kinase" evidence="10">
    <location>
        <begin position="143"/>
        <end position="355"/>
    </location>
</feature>
<comment type="catalytic activity">
    <reaction evidence="1">
        <text>ATP + protein L-histidine = ADP + protein N-phospho-L-histidine.</text>
        <dbReference type="EC" id="2.7.13.3"/>
    </reaction>
</comment>
<proteinExistence type="predicted"/>
<dbReference type="InterPro" id="IPR003661">
    <property type="entry name" value="HisK_dim/P_dom"/>
</dbReference>
<dbReference type="GO" id="GO:0016301">
    <property type="term" value="F:kinase activity"/>
    <property type="evidence" value="ECO:0007669"/>
    <property type="project" value="UniProtKB-KW"/>
</dbReference>
<dbReference type="PRINTS" id="PR00344">
    <property type="entry name" value="BCTRLSENSOR"/>
</dbReference>
<dbReference type="PANTHER" id="PTHR45453:SF1">
    <property type="entry name" value="PHOSPHATE REGULON SENSOR PROTEIN PHOR"/>
    <property type="match status" value="1"/>
</dbReference>
<evidence type="ECO:0000256" key="3">
    <source>
        <dbReference type="ARBA" id="ARBA00012438"/>
    </source>
</evidence>
<keyword evidence="12" id="KW-1185">Reference proteome</keyword>
<dbReference type="SMART" id="SM00387">
    <property type="entry name" value="HATPase_c"/>
    <property type="match status" value="1"/>
</dbReference>
<dbReference type="InterPro" id="IPR050351">
    <property type="entry name" value="BphY/WalK/GraS-like"/>
</dbReference>
<evidence type="ECO:0000259" key="10">
    <source>
        <dbReference type="PROSITE" id="PS50109"/>
    </source>
</evidence>
<dbReference type="InterPro" id="IPR036097">
    <property type="entry name" value="HisK_dim/P_sf"/>
</dbReference>
<evidence type="ECO:0000256" key="8">
    <source>
        <dbReference type="SAM" id="Coils"/>
    </source>
</evidence>
<dbReference type="PANTHER" id="PTHR45453">
    <property type="entry name" value="PHOSPHATE REGULON SENSOR PROTEIN PHOR"/>
    <property type="match status" value="1"/>
</dbReference>
<dbReference type="PROSITE" id="PS50109">
    <property type="entry name" value="HIS_KIN"/>
    <property type="match status" value="1"/>
</dbReference>
<dbReference type="InterPro" id="IPR036890">
    <property type="entry name" value="HATPase_C_sf"/>
</dbReference>
<keyword evidence="9" id="KW-1133">Transmembrane helix</keyword>
<dbReference type="Pfam" id="PF02518">
    <property type="entry name" value="HATPase_c"/>
    <property type="match status" value="1"/>
</dbReference>
<dbReference type="InterPro" id="IPR005467">
    <property type="entry name" value="His_kinase_dom"/>
</dbReference>
<dbReference type="InterPro" id="IPR004358">
    <property type="entry name" value="Sig_transdc_His_kin-like_C"/>
</dbReference>
<organism evidence="11 12">
    <name type="scientific">Clostridium hominis</name>
    <dbReference type="NCBI Taxonomy" id="2763036"/>
    <lineage>
        <taxon>Bacteria</taxon>
        <taxon>Bacillati</taxon>
        <taxon>Bacillota</taxon>
        <taxon>Clostridia</taxon>
        <taxon>Eubacteriales</taxon>
        <taxon>Clostridiaceae</taxon>
        <taxon>Clostridium</taxon>
    </lineage>
</organism>
<dbReference type="Gene3D" id="3.30.565.10">
    <property type="entry name" value="Histidine kinase-like ATPase, C-terminal domain"/>
    <property type="match status" value="1"/>
</dbReference>
<feature type="transmembrane region" description="Helical" evidence="9">
    <location>
        <begin position="51"/>
        <end position="74"/>
    </location>
</feature>
<keyword evidence="5" id="KW-0808">Transferase</keyword>
<dbReference type="CDD" id="cd00082">
    <property type="entry name" value="HisKA"/>
    <property type="match status" value="1"/>
</dbReference>
<comment type="subcellular location">
    <subcellularLocation>
        <location evidence="2">Membrane</location>
    </subcellularLocation>
</comment>
<keyword evidence="7" id="KW-0902">Two-component regulatory system</keyword>
<feature type="coiled-coil region" evidence="8">
    <location>
        <begin position="109"/>
        <end position="140"/>
    </location>
</feature>
<evidence type="ECO:0000256" key="7">
    <source>
        <dbReference type="ARBA" id="ARBA00023012"/>
    </source>
</evidence>
<comment type="caution">
    <text evidence="11">The sequence shown here is derived from an EMBL/GenBank/DDBJ whole genome shotgun (WGS) entry which is preliminary data.</text>
</comment>
<keyword evidence="9" id="KW-0812">Transmembrane</keyword>
<feature type="transmembrane region" description="Helical" evidence="9">
    <location>
        <begin position="12"/>
        <end position="31"/>
    </location>
</feature>
<sequence>MIRLKRMFLNNIYSIFTILVSIISIIFLIIIKLNINYIITTNPSIYNEANSLFFIIGIFILIIALIILGFIYVVRKNILSFSNNMCDIIDKVIYKEENIEFVEDEETIFSKLQHKLKKLVEILDNNREEALIEKENIKSLIGDISHQIKTPIANITMYNDTLIQRDLNRNQQSMFLNNMKFQVSKLEWLVQALIKMSRLESNIISLNKVNSTLSDTIANALSGVYLKAEEKEIDLEIECPTFIKANHDKKWTSEALLNIIENAVKYTDNGGRISISVEEWELFTKIDIMDTGIGISEEDINNIFKRFYRSREVSEVEGIGIGLYLTNEIIIKQGGYIKVKSKKGKGTTFSVFLQR</sequence>
<evidence type="ECO:0000256" key="6">
    <source>
        <dbReference type="ARBA" id="ARBA00022777"/>
    </source>
</evidence>
<dbReference type="Gene3D" id="1.10.287.130">
    <property type="match status" value="1"/>
</dbReference>
<dbReference type="Pfam" id="PF00512">
    <property type="entry name" value="HisKA"/>
    <property type="match status" value="1"/>
</dbReference>
<evidence type="ECO:0000256" key="1">
    <source>
        <dbReference type="ARBA" id="ARBA00000085"/>
    </source>
</evidence>
<keyword evidence="6 11" id="KW-0418">Kinase</keyword>
<dbReference type="Proteomes" id="UP000596929">
    <property type="component" value="Unassembled WGS sequence"/>
</dbReference>
<name>A0ABR7DCV6_9CLOT</name>
<keyword evidence="8" id="KW-0175">Coiled coil</keyword>
<keyword evidence="9" id="KW-0472">Membrane</keyword>
<dbReference type="SUPFAM" id="SSF47384">
    <property type="entry name" value="Homodimeric domain of signal transducing histidine kinase"/>
    <property type="match status" value="1"/>
</dbReference>
<accession>A0ABR7DCV6</accession>
<evidence type="ECO:0000256" key="4">
    <source>
        <dbReference type="ARBA" id="ARBA00022553"/>
    </source>
</evidence>
<dbReference type="InterPro" id="IPR003594">
    <property type="entry name" value="HATPase_dom"/>
</dbReference>
<dbReference type="EC" id="2.7.13.3" evidence="3"/>
<evidence type="ECO:0000256" key="5">
    <source>
        <dbReference type="ARBA" id="ARBA00022679"/>
    </source>
</evidence>
<dbReference type="EMBL" id="JACOOO010000016">
    <property type="protein sequence ID" value="MBC5629188.1"/>
    <property type="molecule type" value="Genomic_DNA"/>
</dbReference>
<dbReference type="SUPFAM" id="SSF55874">
    <property type="entry name" value="ATPase domain of HSP90 chaperone/DNA topoisomerase II/histidine kinase"/>
    <property type="match status" value="1"/>
</dbReference>
<evidence type="ECO:0000256" key="2">
    <source>
        <dbReference type="ARBA" id="ARBA00004370"/>
    </source>
</evidence>
<dbReference type="SMART" id="SM00388">
    <property type="entry name" value="HisKA"/>
    <property type="match status" value="1"/>
</dbReference>
<gene>
    <name evidence="11" type="ORF">H8S20_09810</name>
</gene>
<evidence type="ECO:0000256" key="9">
    <source>
        <dbReference type="SAM" id="Phobius"/>
    </source>
</evidence>